<keyword evidence="3" id="KW-1185">Reference proteome</keyword>
<dbReference type="KEGG" id="mear:Mpt1_c08550"/>
<dbReference type="HOGENOM" id="CLU_1340684_0_0_2"/>
<dbReference type="Proteomes" id="UP000030787">
    <property type="component" value="Chromosome"/>
</dbReference>
<dbReference type="InterPro" id="IPR018306">
    <property type="entry name" value="Phage_T5_Orf172_DNA-bd"/>
</dbReference>
<dbReference type="RefSeq" id="WP_148305829.1">
    <property type="nucleotide sequence ID" value="NZ_CP010070.1"/>
</dbReference>
<gene>
    <name evidence="2" type="ORF">Mpt1_c08550</name>
</gene>
<feature type="domain" description="Bacteriophage T5 Orf172 DNA-binding" evidence="1">
    <location>
        <begin position="2"/>
        <end position="91"/>
    </location>
</feature>
<evidence type="ECO:0000313" key="3">
    <source>
        <dbReference type="Proteomes" id="UP000030787"/>
    </source>
</evidence>
<protein>
    <recommendedName>
        <fullName evidence="1">Bacteriophage T5 Orf172 DNA-binding domain-containing protein</fullName>
    </recommendedName>
</protein>
<organism evidence="2 3">
    <name type="scientific">Candidatus Methanoplasma termitum</name>
    <dbReference type="NCBI Taxonomy" id="1577791"/>
    <lineage>
        <taxon>Archaea</taxon>
        <taxon>Methanobacteriati</taxon>
        <taxon>Thermoplasmatota</taxon>
        <taxon>Thermoplasmata</taxon>
        <taxon>Methanomassiliicoccales</taxon>
        <taxon>Methanomassiliicoccaceae</taxon>
        <taxon>Candidatus Methanoplasma</taxon>
    </lineage>
</organism>
<proteinExistence type="predicted"/>
<dbReference type="Pfam" id="PF10544">
    <property type="entry name" value="T5orf172"/>
    <property type="match status" value="1"/>
</dbReference>
<name>A0A0A7LGV3_9ARCH</name>
<dbReference type="GeneID" id="24818523"/>
<dbReference type="AlphaFoldDB" id="A0A0A7LGV3"/>
<sequence length="204" mass="23757">MGIIYICESTTMDGTILKVGTADNEKLLEERFRKHRVDGYRGLIFNPYFAVSTSKYESVEELMKKLFSKSRIADTELYILEKELLKDFFNLFAEKVVYPKQSQSAKEKEEKQQIAPKVKRSDLGIKYGDHLAFSLNEKHSKNFFVENIDDDVVRYEGNDYSLSRIAKIFLKECDGKEHEYLNGNDYFIFNGEKLSDIAKEKGLR</sequence>
<reference evidence="2 3" key="1">
    <citation type="journal article" date="2014" name="Appl. Environ. Microbiol.">
        <title>Comparative Genome Analysis of 'Candidatus Methanoplasma termitum' Indicates a New Mode of Energy Metabolism in the Seventh Order of Methanogens.</title>
        <authorList>
            <person name="Lang K."/>
            <person name="Schuldes J."/>
            <person name="Klingl A."/>
            <person name="Poehlein A."/>
            <person name="Daniel R."/>
            <person name="Brune A."/>
        </authorList>
    </citation>
    <scope>NUCLEOTIDE SEQUENCE [LARGE SCALE GENOMIC DNA]</scope>
    <source>
        <strain evidence="3">Mpt1</strain>
    </source>
</reference>
<evidence type="ECO:0000259" key="1">
    <source>
        <dbReference type="Pfam" id="PF10544"/>
    </source>
</evidence>
<accession>A0A0A7LGV3</accession>
<evidence type="ECO:0000313" key="2">
    <source>
        <dbReference type="EMBL" id="AIZ56731.1"/>
    </source>
</evidence>
<dbReference type="EMBL" id="CP010070">
    <property type="protein sequence ID" value="AIZ56731.1"/>
    <property type="molecule type" value="Genomic_DNA"/>
</dbReference>